<sequence>MYHTGTFRTLCTLRSFIYSSIGLSFPRHCSAPTPQIQVSQAPAPDPFESRRSVPDCKSACMRILSINYHCDSAVCFPSAEEVAAAYALAFAVAQALTSLEALQSYSV</sequence>
<dbReference type="InParanoid" id="A0A0C3CLV0"/>
<dbReference type="EMBL" id="KN832973">
    <property type="protein sequence ID" value="KIM90627.1"/>
    <property type="molecule type" value="Genomic_DNA"/>
</dbReference>
<evidence type="ECO:0000313" key="2">
    <source>
        <dbReference type="Proteomes" id="UP000054166"/>
    </source>
</evidence>
<reference evidence="2" key="2">
    <citation type="submission" date="2015-01" db="EMBL/GenBank/DDBJ databases">
        <title>Evolutionary Origins and Diversification of the Mycorrhizal Mutualists.</title>
        <authorList>
            <consortium name="DOE Joint Genome Institute"/>
            <consortium name="Mycorrhizal Genomics Consortium"/>
            <person name="Kohler A."/>
            <person name="Kuo A."/>
            <person name="Nagy L.G."/>
            <person name="Floudas D."/>
            <person name="Copeland A."/>
            <person name="Barry K.W."/>
            <person name="Cichocki N."/>
            <person name="Veneault-Fourrey C."/>
            <person name="LaButti K."/>
            <person name="Lindquist E.A."/>
            <person name="Lipzen A."/>
            <person name="Lundell T."/>
            <person name="Morin E."/>
            <person name="Murat C."/>
            <person name="Riley R."/>
            <person name="Ohm R."/>
            <person name="Sun H."/>
            <person name="Tunlid A."/>
            <person name="Henrissat B."/>
            <person name="Grigoriev I.V."/>
            <person name="Hibbett D.S."/>
            <person name="Martin F."/>
        </authorList>
    </citation>
    <scope>NUCLEOTIDE SEQUENCE [LARGE SCALE GENOMIC DNA]</scope>
    <source>
        <strain evidence="2">F 1598</strain>
    </source>
</reference>
<dbReference type="HOGENOM" id="CLU_2210952_0_0_1"/>
<name>A0A0C3CLV0_PILCF</name>
<reference evidence="1 2" key="1">
    <citation type="submission" date="2014-04" db="EMBL/GenBank/DDBJ databases">
        <authorList>
            <consortium name="DOE Joint Genome Institute"/>
            <person name="Kuo A."/>
            <person name="Tarkka M."/>
            <person name="Buscot F."/>
            <person name="Kohler A."/>
            <person name="Nagy L.G."/>
            <person name="Floudas D."/>
            <person name="Copeland A."/>
            <person name="Barry K.W."/>
            <person name="Cichocki N."/>
            <person name="Veneault-Fourrey C."/>
            <person name="LaButti K."/>
            <person name="Lindquist E.A."/>
            <person name="Lipzen A."/>
            <person name="Lundell T."/>
            <person name="Morin E."/>
            <person name="Murat C."/>
            <person name="Sun H."/>
            <person name="Tunlid A."/>
            <person name="Henrissat B."/>
            <person name="Grigoriev I.V."/>
            <person name="Hibbett D.S."/>
            <person name="Martin F."/>
            <person name="Nordberg H.P."/>
            <person name="Cantor M.N."/>
            <person name="Hua S.X."/>
        </authorList>
    </citation>
    <scope>NUCLEOTIDE SEQUENCE [LARGE SCALE GENOMIC DNA]</scope>
    <source>
        <strain evidence="1 2">F 1598</strain>
    </source>
</reference>
<protein>
    <submittedName>
        <fullName evidence="1">Uncharacterized protein</fullName>
    </submittedName>
</protein>
<dbReference type="Proteomes" id="UP000054166">
    <property type="component" value="Unassembled WGS sequence"/>
</dbReference>
<gene>
    <name evidence="1" type="ORF">PILCRDRAFT_812383</name>
</gene>
<evidence type="ECO:0000313" key="1">
    <source>
        <dbReference type="EMBL" id="KIM90627.1"/>
    </source>
</evidence>
<dbReference type="AlphaFoldDB" id="A0A0C3CLV0"/>
<proteinExistence type="predicted"/>
<keyword evidence="2" id="KW-1185">Reference proteome</keyword>
<accession>A0A0C3CLV0</accession>
<organism evidence="1 2">
    <name type="scientific">Piloderma croceum (strain F 1598)</name>
    <dbReference type="NCBI Taxonomy" id="765440"/>
    <lineage>
        <taxon>Eukaryota</taxon>
        <taxon>Fungi</taxon>
        <taxon>Dikarya</taxon>
        <taxon>Basidiomycota</taxon>
        <taxon>Agaricomycotina</taxon>
        <taxon>Agaricomycetes</taxon>
        <taxon>Agaricomycetidae</taxon>
        <taxon>Atheliales</taxon>
        <taxon>Atheliaceae</taxon>
        <taxon>Piloderma</taxon>
    </lineage>
</organism>